<organism evidence="2 3">
    <name type="scientific">Reticulomyxa filosa</name>
    <dbReference type="NCBI Taxonomy" id="46433"/>
    <lineage>
        <taxon>Eukaryota</taxon>
        <taxon>Sar</taxon>
        <taxon>Rhizaria</taxon>
        <taxon>Retaria</taxon>
        <taxon>Foraminifera</taxon>
        <taxon>Monothalamids</taxon>
        <taxon>Reticulomyxidae</taxon>
        <taxon>Reticulomyxa</taxon>
    </lineage>
</organism>
<feature type="region of interest" description="Disordered" evidence="1">
    <location>
        <begin position="116"/>
        <end position="141"/>
    </location>
</feature>
<name>X6N435_RETFI</name>
<accession>X6N435</accession>
<sequence>MVSLNNLLKNFVRHNLKKLETQTEQKNKHFFENVLWEVCHFLDIIKDFQEWVAKAKRYADHRIIKKFFSQKNSFGLTATLLAELGNDQIIDSKETHHFKKLSKLRRVFFALGENKTQQKKKKSERTCTKAWKKGSSDYFPP</sequence>
<reference evidence="2 3" key="1">
    <citation type="journal article" date="2013" name="Curr. Biol.">
        <title>The Genome of the Foraminiferan Reticulomyxa filosa.</title>
        <authorList>
            <person name="Glockner G."/>
            <person name="Hulsmann N."/>
            <person name="Schleicher M."/>
            <person name="Noegel A.A."/>
            <person name="Eichinger L."/>
            <person name="Gallinger C."/>
            <person name="Pawlowski J."/>
            <person name="Sierra R."/>
            <person name="Euteneuer U."/>
            <person name="Pillet L."/>
            <person name="Moustafa A."/>
            <person name="Platzer M."/>
            <person name="Groth M."/>
            <person name="Szafranski K."/>
            <person name="Schliwa M."/>
        </authorList>
    </citation>
    <scope>NUCLEOTIDE SEQUENCE [LARGE SCALE GENOMIC DNA]</scope>
</reference>
<evidence type="ECO:0000313" key="3">
    <source>
        <dbReference type="Proteomes" id="UP000023152"/>
    </source>
</evidence>
<comment type="caution">
    <text evidence="2">The sequence shown here is derived from an EMBL/GenBank/DDBJ whole genome shotgun (WGS) entry which is preliminary data.</text>
</comment>
<proteinExistence type="predicted"/>
<protein>
    <submittedName>
        <fullName evidence="2">Uncharacterized protein</fullName>
    </submittedName>
</protein>
<dbReference type="AlphaFoldDB" id="X6N435"/>
<dbReference type="EMBL" id="ASPP01012261">
    <property type="protein sequence ID" value="ETO20791.1"/>
    <property type="molecule type" value="Genomic_DNA"/>
</dbReference>
<gene>
    <name evidence="2" type="ORF">RFI_16426</name>
</gene>
<keyword evidence="3" id="KW-1185">Reference proteome</keyword>
<dbReference type="Proteomes" id="UP000023152">
    <property type="component" value="Unassembled WGS sequence"/>
</dbReference>
<evidence type="ECO:0000313" key="2">
    <source>
        <dbReference type="EMBL" id="ETO20791.1"/>
    </source>
</evidence>
<evidence type="ECO:0000256" key="1">
    <source>
        <dbReference type="SAM" id="MobiDB-lite"/>
    </source>
</evidence>